<accession>A0AAU9SVK6</accession>
<dbReference type="GO" id="GO:0010997">
    <property type="term" value="F:anaphase-promoting complex binding"/>
    <property type="evidence" value="ECO:0007669"/>
    <property type="project" value="InterPro"/>
</dbReference>
<keyword evidence="3 9" id="KW-0853">WD repeat</keyword>
<feature type="repeat" description="WD" evidence="9">
    <location>
        <begin position="416"/>
        <end position="449"/>
    </location>
</feature>
<evidence type="ECO:0000256" key="7">
    <source>
        <dbReference type="ARBA" id="ARBA00022786"/>
    </source>
</evidence>
<dbReference type="GO" id="GO:0031145">
    <property type="term" value="P:anaphase-promoting complex-dependent catabolic process"/>
    <property type="evidence" value="ECO:0007669"/>
    <property type="project" value="TreeGrafter"/>
</dbReference>
<dbReference type="PANTHER" id="PTHR19918:SF1">
    <property type="entry name" value="FIZZY-RELATED PROTEIN HOMOLOG"/>
    <property type="match status" value="1"/>
</dbReference>
<evidence type="ECO:0000256" key="10">
    <source>
        <dbReference type="SAM" id="MobiDB-lite"/>
    </source>
</evidence>
<dbReference type="PROSITE" id="PS50082">
    <property type="entry name" value="WD_REPEATS_2"/>
    <property type="match status" value="2"/>
</dbReference>
<dbReference type="InterPro" id="IPR001680">
    <property type="entry name" value="WD40_rpt"/>
</dbReference>
<evidence type="ECO:0000256" key="6">
    <source>
        <dbReference type="ARBA" id="ARBA00022776"/>
    </source>
</evidence>
<dbReference type="FunFam" id="2.130.10.10:FF:000025">
    <property type="entry name" value="FIZZY-related 2 isoform 1"/>
    <property type="match status" value="1"/>
</dbReference>
<dbReference type="GO" id="GO:1905786">
    <property type="term" value="P:positive regulation of anaphase-promoting complex-dependent catabolic process"/>
    <property type="evidence" value="ECO:0007669"/>
    <property type="project" value="TreeGrafter"/>
</dbReference>
<dbReference type="InterPro" id="IPR056150">
    <property type="entry name" value="WD40_CDC20-Fz"/>
</dbReference>
<organism evidence="12 13">
    <name type="scientific">Thlaspi arvense</name>
    <name type="common">Field penny-cress</name>
    <dbReference type="NCBI Taxonomy" id="13288"/>
    <lineage>
        <taxon>Eukaryota</taxon>
        <taxon>Viridiplantae</taxon>
        <taxon>Streptophyta</taxon>
        <taxon>Embryophyta</taxon>
        <taxon>Tracheophyta</taxon>
        <taxon>Spermatophyta</taxon>
        <taxon>Magnoliopsida</taxon>
        <taxon>eudicotyledons</taxon>
        <taxon>Gunneridae</taxon>
        <taxon>Pentapetalae</taxon>
        <taxon>rosids</taxon>
        <taxon>malvids</taxon>
        <taxon>Brassicales</taxon>
        <taxon>Brassicaceae</taxon>
        <taxon>Thlaspideae</taxon>
        <taxon>Thlaspi</taxon>
    </lineage>
</organism>
<dbReference type="PROSITE" id="PS00678">
    <property type="entry name" value="WD_REPEATS_1"/>
    <property type="match status" value="1"/>
</dbReference>
<evidence type="ECO:0000256" key="5">
    <source>
        <dbReference type="ARBA" id="ARBA00022737"/>
    </source>
</evidence>
<evidence type="ECO:0000313" key="13">
    <source>
        <dbReference type="Proteomes" id="UP000836841"/>
    </source>
</evidence>
<evidence type="ECO:0000256" key="2">
    <source>
        <dbReference type="ARBA" id="ARBA00006445"/>
    </source>
</evidence>
<dbReference type="GO" id="GO:0005680">
    <property type="term" value="C:anaphase-promoting complex"/>
    <property type="evidence" value="ECO:0007669"/>
    <property type="project" value="TreeGrafter"/>
</dbReference>
<evidence type="ECO:0000256" key="1">
    <source>
        <dbReference type="ARBA" id="ARBA00004906"/>
    </source>
</evidence>
<comment type="pathway">
    <text evidence="1">Protein modification; protein ubiquitination.</text>
</comment>
<dbReference type="InterPro" id="IPR033010">
    <property type="entry name" value="Cdc20/Fizzy"/>
</dbReference>
<evidence type="ECO:0000256" key="9">
    <source>
        <dbReference type="PROSITE-ProRule" id="PRU00221"/>
    </source>
</evidence>
<feature type="domain" description="CDC20/Fizzy WD40" evidence="11">
    <location>
        <begin position="159"/>
        <end position="447"/>
    </location>
</feature>
<dbReference type="InterPro" id="IPR015943">
    <property type="entry name" value="WD40/YVTN_repeat-like_dom_sf"/>
</dbReference>
<dbReference type="GO" id="GO:1990757">
    <property type="term" value="F:ubiquitin ligase activator activity"/>
    <property type="evidence" value="ECO:0007669"/>
    <property type="project" value="TreeGrafter"/>
</dbReference>
<keyword evidence="13" id="KW-1185">Reference proteome</keyword>
<reference evidence="12 13" key="1">
    <citation type="submission" date="2022-03" db="EMBL/GenBank/DDBJ databases">
        <authorList>
            <person name="Nunn A."/>
            <person name="Chopra R."/>
            <person name="Nunn A."/>
            <person name="Contreras Garrido A."/>
        </authorList>
    </citation>
    <scope>NUCLEOTIDE SEQUENCE [LARGE SCALE GENOMIC DNA]</scope>
</reference>
<keyword evidence="6" id="KW-0498">Mitosis</keyword>
<dbReference type="Pfam" id="PF24807">
    <property type="entry name" value="WD40_CDC20-Fz"/>
    <property type="match status" value="1"/>
</dbReference>
<evidence type="ECO:0000256" key="3">
    <source>
        <dbReference type="ARBA" id="ARBA00022574"/>
    </source>
</evidence>
<dbReference type="Proteomes" id="UP000836841">
    <property type="component" value="Chromosome 6"/>
</dbReference>
<feature type="repeat" description="WD" evidence="9">
    <location>
        <begin position="286"/>
        <end position="327"/>
    </location>
</feature>
<dbReference type="Gene3D" id="2.130.10.10">
    <property type="entry name" value="YVTN repeat-like/Quinoprotein amine dehydrogenase"/>
    <property type="match status" value="1"/>
</dbReference>
<comment type="similarity">
    <text evidence="2">Belongs to the WD repeat CDC20/Fizzy family.</text>
</comment>
<dbReference type="PANTHER" id="PTHR19918">
    <property type="entry name" value="CELL DIVISION CYCLE 20 CDC20 FIZZY -RELATED"/>
    <property type="match status" value="1"/>
</dbReference>
<protein>
    <recommendedName>
        <fullName evidence="11">CDC20/Fizzy WD40 domain-containing protein</fullName>
    </recommendedName>
</protein>
<keyword evidence="8" id="KW-0131">Cell cycle</keyword>
<evidence type="ECO:0000256" key="8">
    <source>
        <dbReference type="ARBA" id="ARBA00023306"/>
    </source>
</evidence>
<dbReference type="SUPFAM" id="SSF50978">
    <property type="entry name" value="WD40 repeat-like"/>
    <property type="match status" value="1"/>
</dbReference>
<proteinExistence type="inferred from homology"/>
<feature type="compositionally biased region" description="Polar residues" evidence="10">
    <location>
        <begin position="7"/>
        <end position="27"/>
    </location>
</feature>
<dbReference type="GO" id="GO:0051301">
    <property type="term" value="P:cell division"/>
    <property type="evidence" value="ECO:0007669"/>
    <property type="project" value="UniProtKB-KW"/>
</dbReference>
<gene>
    <name evidence="12" type="ORF">TAV2_LOCUS20483</name>
</gene>
<sequence length="474" mass="51957">MEEDPPGSSQTGKTAPQLNLPPSMNRPTVSLETRINRLIDSNHYCSPSKPIYSDRFIPSRSGSNFALFGLEPSPNKDGKEEAAGSYAGMLRAALFGPETPEKRDVVAGFSPSRNIFRYKTETQRPVNSFSPFGSDESPGVSPSPVKSPRKIVRSAYKVLDAPALQDDFYLNLVDWSAQNVLAVGLGNCVYLWNASSSKVTKLCDLGVDDVCSVGWSLRGTHLAIGTSSGTVEIWDAPRCKRIRTMEGHRLRVGALAWSSSVLSSGSRDKSILHRDIRSQEDHISKLTGHKSEVCGLKWSCDNRELASGGNDNKLFVWNQHSTHPVLRYCEHTAAVKAIAWSPHLHGVLASGGGTADRCIRFWNTTTNTHLSCVDTNSQVCNLVWSKNVNELVSTHGYSQNQIIVWKYPTMSKLATLTGHTFRVLYLAVSPDGQTIVTGAGDETLRFWNVFPSPKSQDREGKIGASSFGGRTTIR</sequence>
<dbReference type="SMART" id="SM00320">
    <property type="entry name" value="WD40"/>
    <property type="match status" value="6"/>
</dbReference>
<evidence type="ECO:0000259" key="11">
    <source>
        <dbReference type="Pfam" id="PF24807"/>
    </source>
</evidence>
<keyword evidence="4" id="KW-0132">Cell division</keyword>
<dbReference type="PROSITE" id="PS50294">
    <property type="entry name" value="WD_REPEATS_REGION"/>
    <property type="match status" value="2"/>
</dbReference>
<dbReference type="InterPro" id="IPR019775">
    <property type="entry name" value="WD40_repeat_CS"/>
</dbReference>
<dbReference type="InterPro" id="IPR036322">
    <property type="entry name" value="WD40_repeat_dom_sf"/>
</dbReference>
<evidence type="ECO:0000313" key="12">
    <source>
        <dbReference type="EMBL" id="CAH2071326.1"/>
    </source>
</evidence>
<dbReference type="AlphaFoldDB" id="A0AAU9SVK6"/>
<evidence type="ECO:0000256" key="4">
    <source>
        <dbReference type="ARBA" id="ARBA00022618"/>
    </source>
</evidence>
<name>A0AAU9SVK6_THLAR</name>
<feature type="region of interest" description="Disordered" evidence="10">
    <location>
        <begin position="1"/>
        <end position="27"/>
    </location>
</feature>
<keyword evidence="7" id="KW-0833">Ubl conjugation pathway</keyword>
<dbReference type="EMBL" id="OU466862">
    <property type="protein sequence ID" value="CAH2071326.1"/>
    <property type="molecule type" value="Genomic_DNA"/>
</dbReference>
<keyword evidence="5" id="KW-0677">Repeat</keyword>